<dbReference type="PROSITE" id="PS00600">
    <property type="entry name" value="AA_TRANSFER_CLASS_3"/>
    <property type="match status" value="1"/>
</dbReference>
<keyword evidence="12" id="KW-1185">Reference proteome</keyword>
<dbReference type="GO" id="GO:0030170">
    <property type="term" value="F:pyridoxal phosphate binding"/>
    <property type="evidence" value="ECO:0007669"/>
    <property type="project" value="InterPro"/>
</dbReference>
<evidence type="ECO:0000256" key="1">
    <source>
        <dbReference type="ARBA" id="ARBA00001933"/>
    </source>
</evidence>
<gene>
    <name evidence="11" type="ORF">BN9_037420</name>
</gene>
<protein>
    <recommendedName>
        <fullName evidence="3">4-aminobutyrate--2-oxoglutarate transaminase</fullName>
        <ecNumber evidence="3">2.6.1.19</ecNumber>
    </recommendedName>
    <alternativeName>
        <fullName evidence="8">GABA aminotransferase</fullName>
    </alternativeName>
    <alternativeName>
        <fullName evidence="7">Gamma-amino-N-butyrate transaminase</fullName>
    </alternativeName>
</protein>
<evidence type="ECO:0000256" key="4">
    <source>
        <dbReference type="ARBA" id="ARBA00022576"/>
    </source>
</evidence>
<dbReference type="PANTHER" id="PTHR43206:SF1">
    <property type="entry name" value="4-AMINOBUTYRATE AMINOTRANSFERASE, MITOCHONDRIAL"/>
    <property type="match status" value="1"/>
</dbReference>
<dbReference type="STRING" id="65357.A0A024G894"/>
<dbReference type="CDD" id="cd00610">
    <property type="entry name" value="OAT_like"/>
    <property type="match status" value="1"/>
</dbReference>
<keyword evidence="6 10" id="KW-0663">Pyridoxal phosphate</keyword>
<dbReference type="EMBL" id="CAIX01000041">
    <property type="protein sequence ID" value="CCI42958.1"/>
    <property type="molecule type" value="Genomic_DNA"/>
</dbReference>
<dbReference type="InterPro" id="IPR004631">
    <property type="entry name" value="4NH2But_aminotransferase_euk"/>
</dbReference>
<dbReference type="PIRSF" id="PIRSF000521">
    <property type="entry name" value="Transaminase_4ab_Lys_Orn"/>
    <property type="match status" value="1"/>
</dbReference>
<evidence type="ECO:0000256" key="2">
    <source>
        <dbReference type="ARBA" id="ARBA00008954"/>
    </source>
</evidence>
<sequence length="501" mass="56510">MIASSLRSVRHHYLYKININRSNFRHAALYTEYTHSKIVTEKIPGPKSLERINKLNRRQNTSTIQYLVDYEASYGNYLVDLDGNRFLDVYGQIGSIPLGYNHPGILKMLRDEKNLPLLAQRPSLGLFPPWDWDERLERTLGKIAPKGLGEINTQMCGSCSNENAFKAAFIWFRTNQRGGKPPSVDDLESSMKNNSPGAPNLGILSFEGGFHGRLLGCLSTTHSNPIHKVDIPAFDWPVAPFPELRYPLEEHQHYNAAEENRCLEKTEQILHNCNQQLLGKDEITIAGMIVEPIQAEGGDRHASREFFCALRALATKYGVAFIVDEVQTGGGATGKFWAHEDWQLLDPPDIVTFSKKLQTGGYYCKEEFRPKEGYRIFNTWMGDPAKLLMLEGFLHALDHQNLIKKTNTTGLYLERGLQQMAITYPSILTNVRGRGTFLAMDLPSESSRNSFLERLRHLGMTCGGCGTKSIRLRPALIFDTVHATECLGIFEVACKQTLTSR</sequence>
<dbReference type="Pfam" id="PF00202">
    <property type="entry name" value="Aminotran_3"/>
    <property type="match status" value="1"/>
</dbReference>
<evidence type="ECO:0000256" key="9">
    <source>
        <dbReference type="ARBA" id="ARBA00048021"/>
    </source>
</evidence>
<keyword evidence="5" id="KW-0808">Transferase</keyword>
<dbReference type="GO" id="GO:0009450">
    <property type="term" value="P:gamma-aminobutyric acid catabolic process"/>
    <property type="evidence" value="ECO:0007669"/>
    <property type="project" value="TreeGrafter"/>
</dbReference>
<evidence type="ECO:0000313" key="12">
    <source>
        <dbReference type="Proteomes" id="UP000053237"/>
    </source>
</evidence>
<organism evidence="11 12">
    <name type="scientific">Albugo candida</name>
    <dbReference type="NCBI Taxonomy" id="65357"/>
    <lineage>
        <taxon>Eukaryota</taxon>
        <taxon>Sar</taxon>
        <taxon>Stramenopiles</taxon>
        <taxon>Oomycota</taxon>
        <taxon>Peronosporomycetes</taxon>
        <taxon>Albuginales</taxon>
        <taxon>Albuginaceae</taxon>
        <taxon>Albugo</taxon>
    </lineage>
</organism>
<evidence type="ECO:0000256" key="5">
    <source>
        <dbReference type="ARBA" id="ARBA00022679"/>
    </source>
</evidence>
<dbReference type="FunFam" id="3.40.640.10:FF:000073">
    <property type="entry name" value="Probable 4-aminobutyrate aminotransferase"/>
    <property type="match status" value="1"/>
</dbReference>
<dbReference type="EC" id="2.6.1.19" evidence="3"/>
<dbReference type="SUPFAM" id="SSF53383">
    <property type="entry name" value="PLP-dependent transferases"/>
    <property type="match status" value="1"/>
</dbReference>
<dbReference type="InParanoid" id="A0A024G894"/>
<dbReference type="NCBIfam" id="TIGR00699">
    <property type="entry name" value="GABAtrns_euk"/>
    <property type="match status" value="1"/>
</dbReference>
<dbReference type="InterPro" id="IPR015422">
    <property type="entry name" value="PyrdxlP-dep_Trfase_small"/>
</dbReference>
<evidence type="ECO:0000256" key="3">
    <source>
        <dbReference type="ARBA" id="ARBA00012912"/>
    </source>
</evidence>
<dbReference type="InterPro" id="IPR015424">
    <property type="entry name" value="PyrdxlP-dep_Trfase"/>
</dbReference>
<proteinExistence type="inferred from homology"/>
<dbReference type="GO" id="GO:0005739">
    <property type="term" value="C:mitochondrion"/>
    <property type="evidence" value="ECO:0007669"/>
    <property type="project" value="TreeGrafter"/>
</dbReference>
<dbReference type="InterPro" id="IPR049704">
    <property type="entry name" value="Aminotrans_3_PPA_site"/>
</dbReference>
<evidence type="ECO:0000256" key="7">
    <source>
        <dbReference type="ARBA" id="ARBA00030204"/>
    </source>
</evidence>
<dbReference type="Proteomes" id="UP000053237">
    <property type="component" value="Unassembled WGS sequence"/>
</dbReference>
<dbReference type="GO" id="GO:0034386">
    <property type="term" value="F:4-aminobutyrate:2-oxoglutarate transaminase activity"/>
    <property type="evidence" value="ECO:0007669"/>
    <property type="project" value="UniProtKB-EC"/>
</dbReference>
<dbReference type="InterPro" id="IPR015421">
    <property type="entry name" value="PyrdxlP-dep_Trfase_major"/>
</dbReference>
<dbReference type="PANTHER" id="PTHR43206">
    <property type="entry name" value="AMINOTRANSFERASE"/>
    <property type="match status" value="1"/>
</dbReference>
<dbReference type="InterPro" id="IPR005814">
    <property type="entry name" value="Aminotrans_3"/>
</dbReference>
<comment type="similarity">
    <text evidence="2 10">Belongs to the class-III pyridoxal-phosphate-dependent aminotransferase family.</text>
</comment>
<comment type="catalytic activity">
    <reaction evidence="9">
        <text>4-aminobutanoate + 2-oxoglutarate = succinate semialdehyde + L-glutamate</text>
        <dbReference type="Rhea" id="RHEA:23352"/>
        <dbReference type="ChEBI" id="CHEBI:16810"/>
        <dbReference type="ChEBI" id="CHEBI:29985"/>
        <dbReference type="ChEBI" id="CHEBI:57706"/>
        <dbReference type="ChEBI" id="CHEBI:59888"/>
        <dbReference type="EC" id="2.6.1.19"/>
    </reaction>
</comment>
<dbReference type="OrthoDB" id="5419315at2759"/>
<reference evidence="11 12" key="1">
    <citation type="submission" date="2012-05" db="EMBL/GenBank/DDBJ databases">
        <title>Recombination and specialization in a pathogen metapopulation.</title>
        <authorList>
            <person name="Gardiner A."/>
            <person name="Kemen E."/>
            <person name="Schultz-Larsen T."/>
            <person name="MacLean D."/>
            <person name="Van Oosterhout C."/>
            <person name="Jones J.D.G."/>
        </authorList>
    </citation>
    <scope>NUCLEOTIDE SEQUENCE [LARGE SCALE GENOMIC DNA]</scope>
    <source>
        <strain evidence="11 12">Ac Nc2</strain>
    </source>
</reference>
<name>A0A024G894_9STRA</name>
<dbReference type="Gene3D" id="3.40.640.10">
    <property type="entry name" value="Type I PLP-dependent aspartate aminotransferase-like (Major domain)"/>
    <property type="match status" value="1"/>
</dbReference>
<keyword evidence="4" id="KW-0032">Aminotransferase</keyword>
<evidence type="ECO:0000313" key="11">
    <source>
        <dbReference type="EMBL" id="CCI42958.1"/>
    </source>
</evidence>
<evidence type="ECO:0000256" key="8">
    <source>
        <dbReference type="ARBA" id="ARBA00031787"/>
    </source>
</evidence>
<evidence type="ECO:0000256" key="10">
    <source>
        <dbReference type="RuleBase" id="RU003560"/>
    </source>
</evidence>
<dbReference type="AlphaFoldDB" id="A0A024G894"/>
<accession>A0A024G894</accession>
<evidence type="ECO:0000256" key="6">
    <source>
        <dbReference type="ARBA" id="ARBA00022898"/>
    </source>
</evidence>
<comment type="cofactor">
    <cofactor evidence="1">
        <name>pyridoxal 5'-phosphate</name>
        <dbReference type="ChEBI" id="CHEBI:597326"/>
    </cofactor>
</comment>
<comment type="caution">
    <text evidence="11">The sequence shown here is derived from an EMBL/GenBank/DDBJ whole genome shotgun (WGS) entry which is preliminary data.</text>
</comment>
<dbReference type="Gene3D" id="3.90.1150.10">
    <property type="entry name" value="Aspartate Aminotransferase, domain 1"/>
    <property type="match status" value="1"/>
</dbReference>